<accession>Q73KA6</accession>
<keyword evidence="4" id="KW-1185">Reference proteome</keyword>
<dbReference type="KEGG" id="tde:TDE_2313"/>
<dbReference type="EMBL" id="AE017226">
    <property type="protein sequence ID" value="AAS12832.1"/>
    <property type="molecule type" value="Genomic_DNA"/>
</dbReference>
<organism evidence="3 4">
    <name type="scientific">Treponema denticola (strain ATCC 35405 / DSM 14222 / CIP 103919 / JCM 8153 / KCTC 15104)</name>
    <dbReference type="NCBI Taxonomy" id="243275"/>
    <lineage>
        <taxon>Bacteria</taxon>
        <taxon>Pseudomonadati</taxon>
        <taxon>Spirochaetota</taxon>
        <taxon>Spirochaetia</taxon>
        <taxon>Spirochaetales</taxon>
        <taxon>Treponemataceae</taxon>
        <taxon>Treponema</taxon>
    </lineage>
</organism>
<dbReference type="AlphaFoldDB" id="Q73KA6"/>
<dbReference type="STRING" id="243275.TDE_2313"/>
<dbReference type="PANTHER" id="PTHR11319">
    <property type="entry name" value="G PROTEIN-COUPLED RECEPTOR-RELATED"/>
    <property type="match status" value="1"/>
</dbReference>
<dbReference type="RefSeq" id="WP_002680227.1">
    <property type="nucleotide sequence ID" value="NC_002967.9"/>
</dbReference>
<evidence type="ECO:0000256" key="1">
    <source>
        <dbReference type="SAM" id="SignalP"/>
    </source>
</evidence>
<evidence type="ECO:0000313" key="3">
    <source>
        <dbReference type="EMBL" id="AAS12832.1"/>
    </source>
</evidence>
<feature type="domain" description="Right handed beta helix" evidence="2">
    <location>
        <begin position="552"/>
        <end position="737"/>
    </location>
</feature>
<dbReference type="PANTHER" id="PTHR11319:SF35">
    <property type="entry name" value="OUTER MEMBRANE PROTEIN PMPC-RELATED"/>
    <property type="match status" value="1"/>
</dbReference>
<evidence type="ECO:0000259" key="2">
    <source>
        <dbReference type="Pfam" id="PF13229"/>
    </source>
</evidence>
<sequence length="834" mass="88649">MKKLLKILTTIAAVLTTAVVFATCKQFRDDPEDFLSYWSSEVVPIDFSINKPYQMSNDGALCIPSAYDVTLKIKLRNPRNFTLIMPTSVLDAGKVINFPGFPSDQQPRYNTDYTFKQTGDMLELTYKEAFLKAHEWSNGGIGPEITLTSTDGRKFSKKFSLNIEVNTPPPEIGDVKIAKTQVGGFYALCFDETVGMTPILNGKRLHKDIKAIHIQEEGGSEETIPLTVKDDGSGFNIPPTPPDGLLSSVDQLFDVPPSPGSWTVYVKTYTELAEDGALPKKYKVWLTDKKGLSSEPKEAKTLGSIPDISDNTKAWKKLKQAVEGAQEGGVITVMGNVKATNAPGNFGAIEVNKSLTIKGKNGAELDANQSMLGSNAHRIFTVTGDKTELTLEDLKLKNGIEGVASEYGGAISASQIKTLTLKNCVIEACTAYGGGGIYLNGGVEAVLERCTITGCQTTGAGGGAIYAGASLGKQPIVRIKGGKIENNTGHISGGAINITRGSLYINTDENGNPDNPSTKTEIGINALKASGGEGNSGGGIYCLWDTDKPGKLKIHRVKIWSCTVKAVDSDNKKANGAGISVYGKGDVLLSSVELSGCEFDESGGNTLAQKQGGGICLRNGAEASIKDCTFKSCKANQGGAFYIETGKANIENCTFIKNSASESGGALHIGNTSDDCNVIINDSVIGDSASNANTASSKGGGICVYRGTCTVRKVNIQNNTASIGESGIWLHGASDNTAKLTLEEKVNITGNHLMIGNNPGYPAFVTAHNLDAASDIKIRPEVYDAQINKPLVKAAGTKPDNWETLFELVEMPSGQTWELKKNDAGTELILKRAS</sequence>
<protein>
    <recommendedName>
        <fullName evidence="2">Right handed beta helix domain-containing protein</fullName>
    </recommendedName>
</protein>
<dbReference type="Proteomes" id="UP000008212">
    <property type="component" value="Chromosome"/>
</dbReference>
<name>Q73KA6_TREDE</name>
<gene>
    <name evidence="3" type="ordered locus">TDE_2313</name>
</gene>
<dbReference type="SMART" id="SM00710">
    <property type="entry name" value="PbH1"/>
    <property type="match status" value="7"/>
</dbReference>
<proteinExistence type="predicted"/>
<feature type="signal peptide" evidence="1">
    <location>
        <begin position="1"/>
        <end position="22"/>
    </location>
</feature>
<dbReference type="eggNOG" id="COG3210">
    <property type="taxonomic scope" value="Bacteria"/>
</dbReference>
<dbReference type="SUPFAM" id="SSF51126">
    <property type="entry name" value="Pectin lyase-like"/>
    <property type="match status" value="2"/>
</dbReference>
<dbReference type="PATRIC" id="fig|243275.7.peg.2183"/>
<dbReference type="OrthoDB" id="359253at2"/>
<dbReference type="Pfam" id="PF13229">
    <property type="entry name" value="Beta_helix"/>
    <property type="match status" value="1"/>
</dbReference>
<dbReference type="HOGENOM" id="CLU_010206_0_0_12"/>
<dbReference type="InterPro" id="IPR039448">
    <property type="entry name" value="Beta_helix"/>
</dbReference>
<keyword evidence="1" id="KW-0732">Signal</keyword>
<dbReference type="PaxDb" id="243275-TDE_2313"/>
<dbReference type="GeneID" id="2740278"/>
<evidence type="ECO:0000313" key="4">
    <source>
        <dbReference type="Proteomes" id="UP000008212"/>
    </source>
</evidence>
<dbReference type="InterPro" id="IPR006626">
    <property type="entry name" value="PbH1"/>
</dbReference>
<dbReference type="InterPro" id="IPR011050">
    <property type="entry name" value="Pectin_lyase_fold/virulence"/>
</dbReference>
<reference evidence="3 4" key="1">
    <citation type="journal article" date="2004" name="Proc. Natl. Acad. Sci. U.S.A.">
        <title>Comparison of the genome of the oral pathogen Treponema denticola with other spirochete genomes.</title>
        <authorList>
            <person name="Seshadri R."/>
            <person name="Myers G.S."/>
            <person name="Tettelin H."/>
            <person name="Eisen J.A."/>
            <person name="Heidelberg J.F."/>
            <person name="Dodson R.J."/>
            <person name="Davidsen T.M."/>
            <person name="DeBoy R.T."/>
            <person name="Fouts D.E."/>
            <person name="Haft D.H."/>
            <person name="Selengut J."/>
            <person name="Ren Q."/>
            <person name="Brinkac L.M."/>
            <person name="Madupu R."/>
            <person name="Kolonay J."/>
            <person name="Durkin S.A."/>
            <person name="Daugherty S.C."/>
            <person name="Shetty J."/>
            <person name="Shvartsbeyn A."/>
            <person name="Gebregeorgis E."/>
            <person name="Geer K."/>
            <person name="Tsegaye G."/>
            <person name="Malek J."/>
            <person name="Ayodeji B."/>
            <person name="Shatsman S."/>
            <person name="McLeod M.P."/>
            <person name="Smajs D."/>
            <person name="Howell J.K."/>
            <person name="Pal S."/>
            <person name="Amin A."/>
            <person name="Vashisth P."/>
            <person name="McNeill T.Z."/>
            <person name="Xiang Q."/>
            <person name="Sodergren E."/>
            <person name="Baca E."/>
            <person name="Weinstock G.M."/>
            <person name="Norris S.J."/>
            <person name="Fraser C.M."/>
            <person name="Paulsen I.T."/>
        </authorList>
    </citation>
    <scope>NUCLEOTIDE SEQUENCE [LARGE SCALE GENOMIC DNA]</scope>
    <source>
        <strain evidence="4">ATCC 35405 / DSM 14222 / CIP 103919 / JCM 8153 / KCTC 15104</strain>
    </source>
</reference>
<feature type="chain" id="PRO_5004284555" description="Right handed beta helix domain-containing protein" evidence="1">
    <location>
        <begin position="23"/>
        <end position="834"/>
    </location>
</feature>